<dbReference type="PROSITE" id="PS51257">
    <property type="entry name" value="PROKAR_LIPOPROTEIN"/>
    <property type="match status" value="1"/>
</dbReference>
<dbReference type="Gene3D" id="3.40.30.10">
    <property type="entry name" value="Glutaredoxin"/>
    <property type="match status" value="1"/>
</dbReference>
<dbReference type="InterPro" id="IPR036249">
    <property type="entry name" value="Thioredoxin-like_sf"/>
</dbReference>
<evidence type="ECO:0000313" key="1">
    <source>
        <dbReference type="EMBL" id="EEN83340.1"/>
    </source>
</evidence>
<organism evidence="1 2">
    <name type="scientific">Porphyromonas endodontalis (strain ATCC 35406 / DSM 24491 / JCM 8526 / CCUG 16442 / BCRC 14492 / NCTC 13058 / HG 370)</name>
    <name type="common">Bacteroides endodontalis</name>
    <dbReference type="NCBI Taxonomy" id="553175"/>
    <lineage>
        <taxon>Bacteria</taxon>
        <taxon>Pseudomonadati</taxon>
        <taxon>Bacteroidota</taxon>
        <taxon>Bacteroidia</taxon>
        <taxon>Bacteroidales</taxon>
        <taxon>Porphyromonadaceae</taxon>
        <taxon>Porphyromonas</taxon>
    </lineage>
</organism>
<proteinExistence type="predicted"/>
<dbReference type="eggNOG" id="COG1225">
    <property type="taxonomic scope" value="Bacteria"/>
</dbReference>
<dbReference type="STRING" id="553175.POREN0001_1456"/>
<accession>C3J918</accession>
<dbReference type="AlphaFoldDB" id="C3J918"/>
<dbReference type="GeneID" id="93365079"/>
<keyword evidence="2" id="KW-1185">Reference proteome</keyword>
<evidence type="ECO:0000313" key="2">
    <source>
        <dbReference type="Proteomes" id="UP000004295"/>
    </source>
</evidence>
<sequence>MNRRFTHIVGGLMLLVLISACRQSGHQFSVRGELTDTLNSMLYLYEVVGEPQLVDSVKIEKGRFTLHHTASGDAKLYQLSTSAGSLYFSADSSTQLQITSSKAEGAMPFEFVNADEENRAIYAIQQEVRAFEMTTQQTQDIAALDSLVSNLRQHLLQDFIYAEPRSMAAIVALLQAPFNIPLFFPESGNKEDIQAYGAVATAFETFRPNSVYTPMLKEKALLGMAIKSKAQTQQARERELLSQAKEVAFPPIHLYDSKGVERSLADVAAQHPKVILGFIALGAEDAPSVVSRLRSIYEREKREGLEIFLVSLDQDKSLWLQSVRTLPWINTWDPEGRSASSYGVQRLPLFFMIQGDEVRELTL</sequence>
<protein>
    <submittedName>
        <fullName evidence="1">Uncharacterized protein</fullName>
    </submittedName>
</protein>
<dbReference type="RefSeq" id="WP_004332700.1">
    <property type="nucleotide sequence ID" value="NZ_ACNN01000011.1"/>
</dbReference>
<dbReference type="Proteomes" id="UP000004295">
    <property type="component" value="Unassembled WGS sequence"/>
</dbReference>
<name>C3J918_POREA</name>
<reference evidence="1 2" key="1">
    <citation type="submission" date="2009-04" db="EMBL/GenBank/DDBJ databases">
        <authorList>
            <person name="Sebastian Y."/>
            <person name="Madupu R."/>
            <person name="Durkin A.S."/>
            <person name="Torralba M."/>
            <person name="Methe B."/>
            <person name="Sutton G.G."/>
            <person name="Strausberg R.L."/>
            <person name="Nelson K.E."/>
        </authorList>
    </citation>
    <scope>NUCLEOTIDE SEQUENCE [LARGE SCALE GENOMIC DNA]</scope>
    <source>
        <strain evidence="2">ATCC 35406 / BCRC 14492 / JCM 8526 / NCTC 13058 / HG 370</strain>
    </source>
</reference>
<comment type="caution">
    <text evidence="1">The sequence shown here is derived from an EMBL/GenBank/DDBJ whole genome shotgun (WGS) entry which is preliminary data.</text>
</comment>
<dbReference type="SUPFAM" id="SSF52833">
    <property type="entry name" value="Thioredoxin-like"/>
    <property type="match status" value="1"/>
</dbReference>
<gene>
    <name evidence="1" type="ORF">POREN0001_1456</name>
</gene>
<dbReference type="EMBL" id="ACNN01000011">
    <property type="protein sequence ID" value="EEN83340.1"/>
    <property type="molecule type" value="Genomic_DNA"/>
</dbReference>